<dbReference type="GO" id="GO:0016887">
    <property type="term" value="F:ATP hydrolysis activity"/>
    <property type="evidence" value="ECO:0007669"/>
    <property type="project" value="InterPro"/>
</dbReference>
<comment type="similarity">
    <text evidence="1">Belongs to the ABC transporter superfamily.</text>
</comment>
<dbReference type="InterPro" id="IPR003593">
    <property type="entry name" value="AAA+_ATPase"/>
</dbReference>
<reference evidence="5 6" key="1">
    <citation type="submission" date="2017-05" db="EMBL/GenBank/DDBJ databases">
        <title>Full genome sequence of Pseudorhodoplanes sinuspersici.</title>
        <authorList>
            <person name="Dastgheib S.M.M."/>
            <person name="Shavandi M."/>
            <person name="Tirandaz H."/>
        </authorList>
    </citation>
    <scope>NUCLEOTIDE SEQUENCE [LARGE SCALE GENOMIC DNA]</scope>
    <source>
        <strain evidence="5 6">RIPI110</strain>
    </source>
</reference>
<dbReference type="Gene3D" id="3.40.50.300">
    <property type="entry name" value="P-loop containing nucleotide triphosphate hydrolases"/>
    <property type="match status" value="1"/>
</dbReference>
<dbReference type="RefSeq" id="WP_086087149.1">
    <property type="nucleotide sequence ID" value="NZ_CP021112.1"/>
</dbReference>
<organism evidence="5 6">
    <name type="scientific">Pseudorhodoplanes sinuspersici</name>
    <dbReference type="NCBI Taxonomy" id="1235591"/>
    <lineage>
        <taxon>Bacteria</taxon>
        <taxon>Pseudomonadati</taxon>
        <taxon>Pseudomonadota</taxon>
        <taxon>Alphaproteobacteria</taxon>
        <taxon>Hyphomicrobiales</taxon>
        <taxon>Pseudorhodoplanes</taxon>
    </lineage>
</organism>
<dbReference type="EMBL" id="CP021112">
    <property type="protein sequence ID" value="ARP98725.1"/>
    <property type="molecule type" value="Genomic_DNA"/>
</dbReference>
<keyword evidence="6" id="KW-1185">Reference proteome</keyword>
<evidence type="ECO:0000313" key="6">
    <source>
        <dbReference type="Proteomes" id="UP000194137"/>
    </source>
</evidence>
<protein>
    <submittedName>
        <fullName evidence="5">Nitrate/sulfonate/bicarbonate ABC transporter ATP-binding protein</fullName>
    </submittedName>
</protein>
<dbReference type="InterPro" id="IPR003439">
    <property type="entry name" value="ABC_transporter-like_ATP-bd"/>
</dbReference>
<dbReference type="Proteomes" id="UP000194137">
    <property type="component" value="Chromosome"/>
</dbReference>
<dbReference type="PANTHER" id="PTHR42788:SF19">
    <property type="entry name" value="ALIPHATIC SULFONATES IMPORT ATP-BINDING PROTEIN SSUB 2"/>
    <property type="match status" value="1"/>
</dbReference>
<dbReference type="SMART" id="SM00382">
    <property type="entry name" value="AAA"/>
    <property type="match status" value="1"/>
</dbReference>
<keyword evidence="3" id="KW-0547">Nucleotide-binding</keyword>
<dbReference type="STRING" id="1235591.CAK95_06255"/>
<gene>
    <name evidence="5" type="ORF">CAK95_06255</name>
</gene>
<name>A0A1W6ZN68_9HYPH</name>
<evidence type="ECO:0000256" key="4">
    <source>
        <dbReference type="ARBA" id="ARBA00022840"/>
    </source>
</evidence>
<evidence type="ECO:0000256" key="1">
    <source>
        <dbReference type="ARBA" id="ARBA00005417"/>
    </source>
</evidence>
<dbReference type="SUPFAM" id="SSF52540">
    <property type="entry name" value="P-loop containing nucleoside triphosphate hydrolases"/>
    <property type="match status" value="1"/>
</dbReference>
<evidence type="ECO:0000313" key="5">
    <source>
        <dbReference type="EMBL" id="ARP98725.1"/>
    </source>
</evidence>
<dbReference type="InterPro" id="IPR050166">
    <property type="entry name" value="ABC_transporter_ATP-bind"/>
</dbReference>
<dbReference type="CDD" id="cd03293">
    <property type="entry name" value="ABC_NrtD_SsuB_transporters"/>
    <property type="match status" value="1"/>
</dbReference>
<dbReference type="Pfam" id="PF00005">
    <property type="entry name" value="ABC_tran"/>
    <property type="match status" value="1"/>
</dbReference>
<dbReference type="GO" id="GO:0005524">
    <property type="term" value="F:ATP binding"/>
    <property type="evidence" value="ECO:0007669"/>
    <property type="project" value="UniProtKB-KW"/>
</dbReference>
<evidence type="ECO:0000256" key="2">
    <source>
        <dbReference type="ARBA" id="ARBA00022448"/>
    </source>
</evidence>
<dbReference type="AlphaFoldDB" id="A0A1W6ZN68"/>
<dbReference type="PROSITE" id="PS50893">
    <property type="entry name" value="ABC_TRANSPORTER_2"/>
    <property type="match status" value="1"/>
</dbReference>
<dbReference type="InterPro" id="IPR027417">
    <property type="entry name" value="P-loop_NTPase"/>
</dbReference>
<dbReference type="KEGG" id="psin:CAK95_06255"/>
<evidence type="ECO:0000256" key="3">
    <source>
        <dbReference type="ARBA" id="ARBA00022741"/>
    </source>
</evidence>
<keyword evidence="2" id="KW-0813">Transport</keyword>
<dbReference type="OrthoDB" id="9807242at2"/>
<dbReference type="PROSITE" id="PS00211">
    <property type="entry name" value="ABC_TRANSPORTER_1"/>
    <property type="match status" value="1"/>
</dbReference>
<keyword evidence="4 5" id="KW-0067">ATP-binding</keyword>
<sequence>MLSLARVTKVYPNNVRALEEFTLDVAPGEIVAIVGGSGCGKSTLLRAISGLDRPTKGLVHLDDEVITQPHEKIGIIFQEPRLLPWLTVAENVGFGLAHLPATERKERVARALDRVGLTDKAGVWPRELSGGQAQRVAIARALVPQPEVLLLDEPFSALDAFTRTDLQDHLLDLWADSKPTLVLVTHDVEEAIVLADRIVVMRPRPGRLFEEIEADLPRPRDRQSAAFDHVKRRVLAALDRSLGRAISIDDRTIKSEDGAAMWW</sequence>
<proteinExistence type="inferred from homology"/>
<accession>A0A1W6ZN68</accession>
<dbReference type="InterPro" id="IPR017871">
    <property type="entry name" value="ABC_transporter-like_CS"/>
</dbReference>
<dbReference type="PANTHER" id="PTHR42788">
    <property type="entry name" value="TAURINE IMPORT ATP-BINDING PROTEIN-RELATED"/>
    <property type="match status" value="1"/>
</dbReference>